<name>A0A1W1V6N0_9PAST</name>
<feature type="transmembrane region" description="Helical" evidence="5">
    <location>
        <begin position="143"/>
        <end position="165"/>
    </location>
</feature>
<dbReference type="InterPro" id="IPR036259">
    <property type="entry name" value="MFS_trans_sf"/>
</dbReference>
<comment type="subcellular location">
    <subcellularLocation>
        <location evidence="1">Membrane</location>
        <topology evidence="1">Multi-pass membrane protein</topology>
    </subcellularLocation>
</comment>
<dbReference type="Gene3D" id="1.20.1250.20">
    <property type="entry name" value="MFS general substrate transporter like domains"/>
    <property type="match status" value="1"/>
</dbReference>
<keyword evidence="2 5" id="KW-0812">Transmembrane</keyword>
<evidence type="ECO:0000256" key="5">
    <source>
        <dbReference type="SAM" id="Phobius"/>
    </source>
</evidence>
<evidence type="ECO:0000256" key="4">
    <source>
        <dbReference type="ARBA" id="ARBA00023136"/>
    </source>
</evidence>
<dbReference type="InterPro" id="IPR020846">
    <property type="entry name" value="MFS_dom"/>
</dbReference>
<dbReference type="STRING" id="1122938.SAMN05660772_02856"/>
<evidence type="ECO:0000313" key="8">
    <source>
        <dbReference type="Proteomes" id="UP000192408"/>
    </source>
</evidence>
<proteinExistence type="predicted"/>
<protein>
    <submittedName>
        <fullName evidence="7">Benzoate transport</fullName>
    </submittedName>
</protein>
<dbReference type="RefSeq" id="WP_084257837.1">
    <property type="nucleotide sequence ID" value="NZ_FWWV01000055.1"/>
</dbReference>
<feature type="transmembrane region" description="Helical" evidence="5">
    <location>
        <begin position="110"/>
        <end position="131"/>
    </location>
</feature>
<keyword evidence="8" id="KW-1185">Reference proteome</keyword>
<feature type="transmembrane region" description="Helical" evidence="5">
    <location>
        <begin position="248"/>
        <end position="268"/>
    </location>
</feature>
<feature type="transmembrane region" description="Helical" evidence="5">
    <location>
        <begin position="408"/>
        <end position="426"/>
    </location>
</feature>
<accession>A0A1W1V6N0</accession>
<dbReference type="EMBL" id="FWWV01000055">
    <property type="protein sequence ID" value="SMB88711.1"/>
    <property type="molecule type" value="Genomic_DNA"/>
</dbReference>
<dbReference type="Proteomes" id="UP000192408">
    <property type="component" value="Unassembled WGS sequence"/>
</dbReference>
<gene>
    <name evidence="7" type="ORF">SAMN05660772_02856</name>
</gene>
<feature type="transmembrane region" description="Helical" evidence="5">
    <location>
        <begin position="341"/>
        <end position="363"/>
    </location>
</feature>
<feature type="transmembrane region" description="Helical" evidence="5">
    <location>
        <begin position="375"/>
        <end position="396"/>
    </location>
</feature>
<dbReference type="InterPro" id="IPR005829">
    <property type="entry name" value="Sugar_transporter_CS"/>
</dbReference>
<evidence type="ECO:0000256" key="2">
    <source>
        <dbReference type="ARBA" id="ARBA00022692"/>
    </source>
</evidence>
<feature type="transmembrane region" description="Helical" evidence="5">
    <location>
        <begin position="171"/>
        <end position="193"/>
    </location>
</feature>
<dbReference type="PANTHER" id="PTHR23508:SF10">
    <property type="entry name" value="CARBOXYLIC ACID TRANSPORTER PROTEIN HOMOLOG"/>
    <property type="match status" value="1"/>
</dbReference>
<feature type="transmembrane region" description="Helical" evidence="5">
    <location>
        <begin position="55"/>
        <end position="73"/>
    </location>
</feature>
<dbReference type="PANTHER" id="PTHR23508">
    <property type="entry name" value="CARBOXYLIC ACID TRANSPORTER PROTEIN HOMOLOG"/>
    <property type="match status" value="1"/>
</dbReference>
<dbReference type="GO" id="GO:0046943">
    <property type="term" value="F:carboxylic acid transmembrane transporter activity"/>
    <property type="evidence" value="ECO:0007669"/>
    <property type="project" value="TreeGrafter"/>
</dbReference>
<reference evidence="8" key="1">
    <citation type="submission" date="2017-04" db="EMBL/GenBank/DDBJ databases">
        <authorList>
            <person name="Varghese N."/>
            <person name="Submissions S."/>
        </authorList>
    </citation>
    <scope>NUCLEOTIDE SEQUENCE [LARGE SCALE GENOMIC DNA]</scope>
    <source>
        <strain evidence="8">DSM 23072</strain>
    </source>
</reference>
<feature type="transmembrane region" description="Helical" evidence="5">
    <location>
        <begin position="85"/>
        <end position="104"/>
    </location>
</feature>
<organism evidence="7 8">
    <name type="scientific">Pasteurella testudinis DSM 23072</name>
    <dbReference type="NCBI Taxonomy" id="1122938"/>
    <lineage>
        <taxon>Bacteria</taxon>
        <taxon>Pseudomonadati</taxon>
        <taxon>Pseudomonadota</taxon>
        <taxon>Gammaproteobacteria</taxon>
        <taxon>Pasteurellales</taxon>
        <taxon>Pasteurellaceae</taxon>
        <taxon>Pasteurella</taxon>
    </lineage>
</organism>
<feature type="domain" description="Major facilitator superfamily (MFS) profile" evidence="6">
    <location>
        <begin position="19"/>
        <end position="431"/>
    </location>
</feature>
<dbReference type="PROSITE" id="PS00216">
    <property type="entry name" value="SUGAR_TRANSPORT_1"/>
    <property type="match status" value="1"/>
</dbReference>
<dbReference type="Pfam" id="PF07690">
    <property type="entry name" value="MFS_1"/>
    <property type="match status" value="1"/>
</dbReference>
<keyword evidence="3 5" id="KW-1133">Transmembrane helix</keyword>
<evidence type="ECO:0000313" key="7">
    <source>
        <dbReference type="EMBL" id="SMB88711.1"/>
    </source>
</evidence>
<dbReference type="PROSITE" id="PS50850">
    <property type="entry name" value="MFS"/>
    <property type="match status" value="1"/>
</dbReference>
<keyword evidence="4 5" id="KW-0472">Membrane</keyword>
<evidence type="ECO:0000256" key="1">
    <source>
        <dbReference type="ARBA" id="ARBA00004141"/>
    </source>
</evidence>
<feature type="transmembrane region" description="Helical" evidence="5">
    <location>
        <begin position="316"/>
        <end position="335"/>
    </location>
</feature>
<dbReference type="SUPFAM" id="SSF103473">
    <property type="entry name" value="MFS general substrate transporter"/>
    <property type="match status" value="1"/>
</dbReference>
<dbReference type="CDD" id="cd17365">
    <property type="entry name" value="MFS_PcaK_like"/>
    <property type="match status" value="1"/>
</dbReference>
<evidence type="ECO:0000259" key="6">
    <source>
        <dbReference type="PROSITE" id="PS50850"/>
    </source>
</evidence>
<dbReference type="AlphaFoldDB" id="A0A1W1V6N0"/>
<evidence type="ECO:0000256" key="3">
    <source>
        <dbReference type="ARBA" id="ARBA00022989"/>
    </source>
</evidence>
<feature type="transmembrane region" description="Helical" evidence="5">
    <location>
        <begin position="288"/>
        <end position="309"/>
    </location>
</feature>
<dbReference type="InterPro" id="IPR011701">
    <property type="entry name" value="MFS"/>
</dbReference>
<dbReference type="GO" id="GO:0005886">
    <property type="term" value="C:plasma membrane"/>
    <property type="evidence" value="ECO:0007669"/>
    <property type="project" value="TreeGrafter"/>
</dbReference>
<sequence length="435" mass="46748">MDLRQAIARSSMSPFQWGIVLLAFLLNVLDGFDVLALAFTASAIKNAFGLDGAEVGYLLSAGLVGMTIGSLFLAPLADKFGRRPLLLVSVALSTVGMLFSGFATDHYQLALWRVITGLGVGSILACTNVIVSEYSSRKWHGLAISLYAAGFGIGAVLGGMSARFLQASYGWQSVFFVGAALTGVCLIVIWLFLPESIDFLMSKKPKNALQRLQKIAKRLRLEGDWTLAQQAQSQQQPRGILELFSSNYLKITLLVWAAFFTVMFSFYFISSWTPALLEQAGMSKNESISVGMMLSLGGTFGALTFGLFASRWTARHILMVFGALASLAIVAFVFSLQSVGFAFVLGILIGSLINGCISGLYILNPSLYQAEIRSTGVGFSIGVGRFGAIFAPIMAGYLLDAGWQSKDLYLGAAVVMLISTLAVYWLKPKAAVTSV</sequence>